<keyword evidence="2" id="KW-1185">Reference proteome</keyword>
<dbReference type="AlphaFoldDB" id="A0A316U187"/>
<evidence type="ECO:0000313" key="2">
    <source>
        <dbReference type="Proteomes" id="UP000245942"/>
    </source>
</evidence>
<protein>
    <submittedName>
        <fullName evidence="1">Uncharacterized protein</fullName>
    </submittedName>
</protein>
<accession>A0A316U187</accession>
<dbReference type="GeneID" id="37014729"/>
<proteinExistence type="predicted"/>
<reference evidence="1 2" key="1">
    <citation type="journal article" date="2018" name="Mol. Biol. Evol.">
        <title>Broad Genomic Sampling Reveals a Smut Pathogenic Ancestry of the Fungal Clade Ustilaginomycotina.</title>
        <authorList>
            <person name="Kijpornyongpan T."/>
            <person name="Mondo S.J."/>
            <person name="Barry K."/>
            <person name="Sandor L."/>
            <person name="Lee J."/>
            <person name="Lipzen A."/>
            <person name="Pangilinan J."/>
            <person name="LaButti K."/>
            <person name="Hainaut M."/>
            <person name="Henrissat B."/>
            <person name="Grigoriev I.V."/>
            <person name="Spatafora J.W."/>
            <person name="Aime M.C."/>
        </authorList>
    </citation>
    <scope>NUCLEOTIDE SEQUENCE [LARGE SCALE GENOMIC DNA]</scope>
    <source>
        <strain evidence="1 2">MCA 4718</strain>
    </source>
</reference>
<name>A0A316U187_9BASI</name>
<evidence type="ECO:0000313" key="1">
    <source>
        <dbReference type="EMBL" id="PWN19152.1"/>
    </source>
</evidence>
<gene>
    <name evidence="1" type="ORF">BCV69DRAFT_284310</name>
</gene>
<dbReference type="EMBL" id="KZ819332">
    <property type="protein sequence ID" value="PWN19152.1"/>
    <property type="molecule type" value="Genomic_DNA"/>
</dbReference>
<organism evidence="1 2">
    <name type="scientific">Pseudomicrostroma glucosiphilum</name>
    <dbReference type="NCBI Taxonomy" id="1684307"/>
    <lineage>
        <taxon>Eukaryota</taxon>
        <taxon>Fungi</taxon>
        <taxon>Dikarya</taxon>
        <taxon>Basidiomycota</taxon>
        <taxon>Ustilaginomycotina</taxon>
        <taxon>Exobasidiomycetes</taxon>
        <taxon>Microstromatales</taxon>
        <taxon>Microstromatales incertae sedis</taxon>
        <taxon>Pseudomicrostroma</taxon>
    </lineage>
</organism>
<dbReference type="RefSeq" id="XP_025346312.1">
    <property type="nucleotide sequence ID" value="XM_025492995.1"/>
</dbReference>
<sequence>MRDHCNCSLRSSEVGPLALHYLRVSLCTAPYRGRARHGARRRRAAEVERDHLHLSALPDSLVSAARERETAFMRLPQKSAAERVAVHLGFPKAASPLIPAYCRKGGQRHRGRGSGTIDATVQECVETVLFATSVLATDRVPMRLPGAPLPCPIIRLGCLQRAGGAGA</sequence>
<dbReference type="Proteomes" id="UP000245942">
    <property type="component" value="Unassembled WGS sequence"/>
</dbReference>